<evidence type="ECO:0000256" key="4">
    <source>
        <dbReference type="SAM" id="MobiDB-lite"/>
    </source>
</evidence>
<dbReference type="SUPFAM" id="SSF53807">
    <property type="entry name" value="Helical backbone' metal receptor"/>
    <property type="match status" value="1"/>
</dbReference>
<feature type="region of interest" description="Disordered" evidence="4">
    <location>
        <begin position="118"/>
        <end position="179"/>
    </location>
</feature>
<gene>
    <name evidence="5" type="ORF">DPRO_1990</name>
</gene>
<dbReference type="PANTHER" id="PTHR42953:SF3">
    <property type="entry name" value="HIGH-AFFINITY ZINC UPTAKE SYSTEM PROTEIN ZNUA"/>
    <property type="match status" value="1"/>
</dbReference>
<evidence type="ECO:0000313" key="6">
    <source>
        <dbReference type="Proteomes" id="UP000219215"/>
    </source>
</evidence>
<evidence type="ECO:0000256" key="1">
    <source>
        <dbReference type="ARBA" id="ARBA00011028"/>
    </source>
</evidence>
<accession>A0A2C8F9S0</accession>
<organism evidence="5 6">
    <name type="scientific">Pseudodesulfovibrio profundus</name>
    <dbReference type="NCBI Taxonomy" id="57320"/>
    <lineage>
        <taxon>Bacteria</taxon>
        <taxon>Pseudomonadati</taxon>
        <taxon>Thermodesulfobacteriota</taxon>
        <taxon>Desulfovibrionia</taxon>
        <taxon>Desulfovibrionales</taxon>
        <taxon>Desulfovibrionaceae</taxon>
    </lineage>
</organism>
<keyword evidence="3" id="KW-0732">Signal</keyword>
<comment type="similarity">
    <text evidence="1">Belongs to the bacterial solute-binding protein 9 family.</text>
</comment>
<dbReference type="InterPro" id="IPR006127">
    <property type="entry name" value="ZnuA-like"/>
</dbReference>
<dbReference type="PANTHER" id="PTHR42953">
    <property type="entry name" value="HIGH-AFFINITY ZINC UPTAKE SYSTEM PROTEIN ZNUA-RELATED"/>
    <property type="match status" value="1"/>
</dbReference>
<dbReference type="EMBL" id="LT907975">
    <property type="protein sequence ID" value="SOB58893.1"/>
    <property type="molecule type" value="Genomic_DNA"/>
</dbReference>
<reference evidence="6" key="1">
    <citation type="submission" date="2017-09" db="EMBL/GenBank/DDBJ databases">
        <authorList>
            <person name="Regsiter A."/>
            <person name="William W."/>
        </authorList>
    </citation>
    <scope>NUCLEOTIDE SEQUENCE [LARGE SCALE GENOMIC DNA]</scope>
    <source>
        <strain evidence="6">500-1</strain>
    </source>
</reference>
<dbReference type="KEGG" id="pprf:DPRO_1990"/>
<dbReference type="RefSeq" id="WP_232005771.1">
    <property type="nucleotide sequence ID" value="NZ_LT907975.1"/>
</dbReference>
<evidence type="ECO:0000256" key="2">
    <source>
        <dbReference type="ARBA" id="ARBA00022448"/>
    </source>
</evidence>
<dbReference type="Proteomes" id="UP000219215">
    <property type="component" value="Chromosome DPRO"/>
</dbReference>
<dbReference type="GO" id="GO:0046872">
    <property type="term" value="F:metal ion binding"/>
    <property type="evidence" value="ECO:0007669"/>
    <property type="project" value="InterPro"/>
</dbReference>
<dbReference type="GO" id="GO:0030001">
    <property type="term" value="P:metal ion transport"/>
    <property type="evidence" value="ECO:0007669"/>
    <property type="project" value="InterPro"/>
</dbReference>
<name>A0A2C8F9S0_9BACT</name>
<dbReference type="Pfam" id="PF01297">
    <property type="entry name" value="ZnuA"/>
    <property type="match status" value="1"/>
</dbReference>
<protein>
    <submittedName>
        <fullName evidence="5">Periplasmic solute binding protein</fullName>
    </submittedName>
</protein>
<evidence type="ECO:0000313" key="5">
    <source>
        <dbReference type="EMBL" id="SOB58893.1"/>
    </source>
</evidence>
<dbReference type="InterPro" id="IPR050492">
    <property type="entry name" value="Bact_metal-bind_prot9"/>
</dbReference>
<keyword evidence="6" id="KW-1185">Reference proteome</keyword>
<evidence type="ECO:0000256" key="3">
    <source>
        <dbReference type="ARBA" id="ARBA00022729"/>
    </source>
</evidence>
<feature type="compositionally biased region" description="Basic and acidic residues" evidence="4">
    <location>
        <begin position="118"/>
        <end position="174"/>
    </location>
</feature>
<dbReference type="Gene3D" id="3.40.50.1980">
    <property type="entry name" value="Nitrogenase molybdenum iron protein domain"/>
    <property type="match status" value="3"/>
</dbReference>
<keyword evidence="2" id="KW-0813">Transport</keyword>
<proteinExistence type="inferred from homology"/>
<dbReference type="AlphaFoldDB" id="A0A2C8F9S0"/>
<sequence length="341" mass="37412">MQLTRIVVSGVLVLFFAAMPGVAAAMEVYATILPQKYFIERIGGDLVDVHVLVQPGANPHMYEPTPKQMAALTRAKVYFAVGVTLEDSWLPRIKGTNSDLVVIHTDAGIEKLSIEAHEHEHGHGHEAHEGHAGHEHATHDHSGHDHAVHDHENDHATHKHGEDDHDSHGHDSHGAEGGMADPHIWLDPLRVKDMAVNIYNGLVLVDPGNEATYKRNLDTFVVEADALHAAVQDRLTVLPSANRVFLVFHPSWGYFADRYGLTQIAVEEGGNEPSPAHLAKVIRRCREMGIRVVFVQPQFSQRSAEVIASEIGGHVVPLDPLAEDWESNLRKAADAFVAGAQ</sequence>